<feature type="chain" id="PRO_5043983310" evidence="3">
    <location>
        <begin position="25"/>
        <end position="465"/>
    </location>
</feature>
<dbReference type="OrthoDB" id="5990311at2759"/>
<name>A0A7D9J120_PARCT</name>
<feature type="compositionally biased region" description="Polar residues" evidence="1">
    <location>
        <begin position="334"/>
        <end position="364"/>
    </location>
</feature>
<evidence type="ECO:0000256" key="1">
    <source>
        <dbReference type="SAM" id="MobiDB-lite"/>
    </source>
</evidence>
<keyword evidence="2" id="KW-0472">Membrane</keyword>
<keyword evidence="3" id="KW-0732">Signal</keyword>
<accession>A0A7D9J120</accession>
<evidence type="ECO:0000256" key="3">
    <source>
        <dbReference type="SAM" id="SignalP"/>
    </source>
</evidence>
<sequence>MAQHLVLVIVFGVLVCDNVRLVQCADKCKTRADCKSDYWAYCCGGYFGSKDRSCTSGSCLNHYCSSDSDCGDPSMCCRSNKCANKGCSGCTKNSDCYGRHVCCKKTFLLNQTVCAANCINQTCNSNSDCAGWGECCRSGKCVKTGCSDKCTSNSECNLDEYCCKKKSSGYWGDSCAKSCVGEFCWINDDCGARNECCISNKCVDRGCSGCTTNSHCSSGHYCCKKRQWYVGEFSECSEHCIGKSCSTSDDCGGPGETCDSEHRCAVNQNSNSLSSWAIAVITVSLVVFLIVVGITLAVFWYVKRKRPTNATQAGTVPLQNTSYQGTQIQNQQPNTQFSHLNNPTAFQNYPHHGNNNVARQSHNPSHYPHGFQYGAQGYVDSPPNYDDQGHHTTLSSYPAQSDNEIHQNHNRLHDPVYHTLKSPEVTKDAQFQDISGQQMYPQNAPRQGHDYHHHPPYNPQYQGKP</sequence>
<proteinExistence type="predicted"/>
<keyword evidence="5" id="KW-1185">Reference proteome</keyword>
<protein>
    <submittedName>
        <fullName evidence="4">Uncharacterized protein</fullName>
    </submittedName>
</protein>
<organism evidence="4 5">
    <name type="scientific">Paramuricea clavata</name>
    <name type="common">Red gorgonian</name>
    <name type="synonym">Violescent sea-whip</name>
    <dbReference type="NCBI Taxonomy" id="317549"/>
    <lineage>
        <taxon>Eukaryota</taxon>
        <taxon>Metazoa</taxon>
        <taxon>Cnidaria</taxon>
        <taxon>Anthozoa</taxon>
        <taxon>Octocorallia</taxon>
        <taxon>Malacalcyonacea</taxon>
        <taxon>Plexauridae</taxon>
        <taxon>Paramuricea</taxon>
    </lineage>
</organism>
<feature type="compositionally biased region" description="Polar residues" evidence="1">
    <location>
        <begin position="391"/>
        <end position="400"/>
    </location>
</feature>
<keyword evidence="2" id="KW-1133">Transmembrane helix</keyword>
<reference evidence="4" key="1">
    <citation type="submission" date="2020-04" db="EMBL/GenBank/DDBJ databases">
        <authorList>
            <person name="Alioto T."/>
            <person name="Alioto T."/>
            <person name="Gomez Garrido J."/>
        </authorList>
    </citation>
    <scope>NUCLEOTIDE SEQUENCE</scope>
    <source>
        <strain evidence="4">A484AB</strain>
    </source>
</reference>
<evidence type="ECO:0000256" key="2">
    <source>
        <dbReference type="SAM" id="Phobius"/>
    </source>
</evidence>
<evidence type="ECO:0000313" key="4">
    <source>
        <dbReference type="EMBL" id="CAB4018029.1"/>
    </source>
</evidence>
<dbReference type="EMBL" id="CACRXK020009817">
    <property type="protein sequence ID" value="CAB4018029.1"/>
    <property type="molecule type" value="Genomic_DNA"/>
</dbReference>
<evidence type="ECO:0000313" key="5">
    <source>
        <dbReference type="Proteomes" id="UP001152795"/>
    </source>
</evidence>
<comment type="caution">
    <text evidence="4">The sequence shown here is derived from an EMBL/GenBank/DDBJ whole genome shotgun (WGS) entry which is preliminary data.</text>
</comment>
<gene>
    <name evidence="4" type="ORF">PACLA_8A022803</name>
</gene>
<feature type="transmembrane region" description="Helical" evidence="2">
    <location>
        <begin position="276"/>
        <end position="302"/>
    </location>
</feature>
<dbReference type="AlphaFoldDB" id="A0A7D9J120"/>
<dbReference type="Proteomes" id="UP001152795">
    <property type="component" value="Unassembled WGS sequence"/>
</dbReference>
<feature type="region of interest" description="Disordered" evidence="1">
    <location>
        <begin position="334"/>
        <end position="400"/>
    </location>
</feature>
<feature type="region of interest" description="Disordered" evidence="1">
    <location>
        <begin position="439"/>
        <end position="465"/>
    </location>
</feature>
<feature type="signal peptide" evidence="3">
    <location>
        <begin position="1"/>
        <end position="24"/>
    </location>
</feature>
<keyword evidence="2" id="KW-0812">Transmembrane</keyword>